<feature type="transmembrane region" description="Helical" evidence="2">
    <location>
        <begin position="676"/>
        <end position="698"/>
    </location>
</feature>
<evidence type="ECO:0000313" key="4">
    <source>
        <dbReference type="Proteomes" id="UP000032360"/>
    </source>
</evidence>
<accession>A0A0D8HFQ6</accession>
<dbReference type="Proteomes" id="UP000032360">
    <property type="component" value="Unassembled WGS sequence"/>
</dbReference>
<dbReference type="STRING" id="1280514.AXFE_24230"/>
<comment type="caution">
    <text evidence="3">The sequence shown here is derived from an EMBL/GenBank/DDBJ whole genome shotgun (WGS) entry which is preliminary data.</text>
</comment>
<feature type="transmembrane region" description="Helical" evidence="2">
    <location>
        <begin position="59"/>
        <end position="81"/>
    </location>
</feature>
<evidence type="ECO:0000256" key="1">
    <source>
        <dbReference type="SAM" id="MobiDB-lite"/>
    </source>
</evidence>
<gene>
    <name evidence="3" type="ORF">AXFE_24230</name>
</gene>
<dbReference type="EMBL" id="JXYS01000075">
    <property type="protein sequence ID" value="KJF16758.1"/>
    <property type="molecule type" value="Genomic_DNA"/>
</dbReference>
<name>A0A0D8HFQ6_9ACTN</name>
<keyword evidence="4" id="KW-1185">Reference proteome</keyword>
<sequence>MALSQKFNLARILTNRDNYDSQPNNLHFYLAKVRPSSNTYRNNNYSNNSRLRTKAFGRLLTSIVFLATFFTFGAIFVGPIASSSAAAAETSPSITVTAGPSIAHLGSGYVISIKVTNAPSHSAIEGLLYPKLQNRSELKYLNNAGSLSYPIAFSRPVSVPGNQTATSTLVIPISFTAPGSASSNKSGFNLDLTDCANTCDGVYPLVITMIHKGATIASHAIPIAILSPAVPSTVPLGLGLNIDLTSLKNANAIPVISELANLLSTYPTLSLTLSFSAQTLEVIKTSKSQSAHQALRTIASWASQPNHQILINSVTPLNLVQLDASNLLSYIAQDSALASKIASQVGLTPATSPKIFVTQGPLDNSALSALANDGFHQVVTAGNNLDLPDLKYTLTAGLRIPQGASNPVSILSQDPKLKQDLQKPSNAFEKSNFTISDLVSVFEDQPNDSTQRIMSLTLPVNSSNQIAVANDFLGSLSGAKVIKIMTLGQAFDALNSAKPKAQWLETSLTRQRHSQIANLATFNKTAIKLAATKSALINKKLADPMTLWLMEALSSNNSQSQNQSLLANINSSITKIFSGVSLPSNRTVTLTSNNASVPISVTSHSHVGLMLRLGLSSDRLNIPNGNNELVKVVSATNTATFVISTKTLGIFSAKMTLSTPKGNLEIASTQVVFRSLTFSTVGSLLTILALLTLGFWWLRTLFRGRSRNQNLIPRQAPQSQVESKDQTEPPAFDQEAALQSDQSSIDETD</sequence>
<proteinExistence type="predicted"/>
<feature type="region of interest" description="Disordered" evidence="1">
    <location>
        <begin position="713"/>
        <end position="749"/>
    </location>
</feature>
<reference evidence="3 4" key="1">
    <citation type="submission" date="2015-01" db="EMBL/GenBank/DDBJ databases">
        <title>Draft genome of the acidophilic iron oxidizer Acidithrix ferrooxidans strain Py-F3.</title>
        <authorList>
            <person name="Poehlein A."/>
            <person name="Eisen S."/>
            <person name="Schloemann M."/>
            <person name="Johnson B.D."/>
            <person name="Daniel R."/>
            <person name="Muehling M."/>
        </authorList>
    </citation>
    <scope>NUCLEOTIDE SEQUENCE [LARGE SCALE GENOMIC DNA]</scope>
    <source>
        <strain evidence="3 4">Py-F3</strain>
    </source>
</reference>
<evidence type="ECO:0000256" key="2">
    <source>
        <dbReference type="SAM" id="Phobius"/>
    </source>
</evidence>
<dbReference type="AlphaFoldDB" id="A0A0D8HFQ6"/>
<keyword evidence="2" id="KW-1133">Transmembrane helix</keyword>
<protein>
    <submittedName>
        <fullName evidence="3">Uncharacterized protein</fullName>
    </submittedName>
</protein>
<keyword evidence="2" id="KW-0472">Membrane</keyword>
<organism evidence="3 4">
    <name type="scientific">Acidithrix ferrooxidans</name>
    <dbReference type="NCBI Taxonomy" id="1280514"/>
    <lineage>
        <taxon>Bacteria</taxon>
        <taxon>Bacillati</taxon>
        <taxon>Actinomycetota</taxon>
        <taxon>Acidimicrobiia</taxon>
        <taxon>Acidimicrobiales</taxon>
        <taxon>Acidimicrobiaceae</taxon>
        <taxon>Acidithrix</taxon>
    </lineage>
</organism>
<evidence type="ECO:0000313" key="3">
    <source>
        <dbReference type="EMBL" id="KJF16758.1"/>
    </source>
</evidence>
<keyword evidence="2" id="KW-0812">Transmembrane</keyword>